<gene>
    <name evidence="1" type="primary">imuA</name>
    <name evidence="1" type="ORF">ACFOMG_15805</name>
</gene>
<dbReference type="EMBL" id="JBHRYB010000015">
    <property type="protein sequence ID" value="MFC3681570.1"/>
    <property type="molecule type" value="Genomic_DNA"/>
</dbReference>
<evidence type="ECO:0000313" key="2">
    <source>
        <dbReference type="Proteomes" id="UP001595722"/>
    </source>
</evidence>
<reference evidence="2" key="1">
    <citation type="journal article" date="2019" name="Int. J. Syst. Evol. Microbiol.">
        <title>The Global Catalogue of Microorganisms (GCM) 10K type strain sequencing project: providing services to taxonomists for standard genome sequencing and annotation.</title>
        <authorList>
            <consortium name="The Broad Institute Genomics Platform"/>
            <consortium name="The Broad Institute Genome Sequencing Center for Infectious Disease"/>
            <person name="Wu L."/>
            <person name="Ma J."/>
        </authorList>
    </citation>
    <scope>NUCLEOTIDE SEQUENCE [LARGE SCALE GENOMIC DNA]</scope>
    <source>
        <strain evidence="2">KCTC 42424</strain>
    </source>
</reference>
<dbReference type="InterPro" id="IPR047610">
    <property type="entry name" value="ImuA_translesion"/>
</dbReference>
<sequence>MNQQLAQICANGQVWPANHAPAAANSILSSGYHSLDQQLPGGGWQAGQLCEIYAAPGSAEVSLLLPVLAHLSQQLGWLLWVAPPAIPFAPTLQQAGIALERLLVVYSQDYQQTLWCMEEGLRSGQCSAVLGWPQQWHKTHIRRLQIAASDSQSFCWLWPQTGYDASGSPAALRLTLERLNNGLQLEFRKRRGSWPSAAFQLDIQASDKV</sequence>
<dbReference type="InterPro" id="IPR027417">
    <property type="entry name" value="P-loop_NTPase"/>
</dbReference>
<protein>
    <submittedName>
        <fullName evidence="1">Translesion DNA synthesis-associated protein ImuA</fullName>
    </submittedName>
</protein>
<organism evidence="1 2">
    <name type="scientific">Bacterioplanoides pacificum</name>
    <dbReference type="NCBI Taxonomy" id="1171596"/>
    <lineage>
        <taxon>Bacteria</taxon>
        <taxon>Pseudomonadati</taxon>
        <taxon>Pseudomonadota</taxon>
        <taxon>Gammaproteobacteria</taxon>
        <taxon>Oceanospirillales</taxon>
        <taxon>Oceanospirillaceae</taxon>
        <taxon>Bacterioplanoides</taxon>
    </lineage>
</organism>
<dbReference type="SUPFAM" id="SSF52540">
    <property type="entry name" value="P-loop containing nucleoside triphosphate hydrolases"/>
    <property type="match status" value="1"/>
</dbReference>
<accession>A0ABV7VW24</accession>
<comment type="caution">
    <text evidence="1">The sequence shown here is derived from an EMBL/GenBank/DDBJ whole genome shotgun (WGS) entry which is preliminary data.</text>
</comment>
<evidence type="ECO:0000313" key="1">
    <source>
        <dbReference type="EMBL" id="MFC3681570.1"/>
    </source>
</evidence>
<dbReference type="Proteomes" id="UP001595722">
    <property type="component" value="Unassembled WGS sequence"/>
</dbReference>
<proteinExistence type="predicted"/>
<dbReference type="InterPro" id="IPR017166">
    <property type="entry name" value="UCP037290"/>
</dbReference>
<dbReference type="RefSeq" id="WP_376868050.1">
    <property type="nucleotide sequence ID" value="NZ_JBHRYB010000015.1"/>
</dbReference>
<dbReference type="NCBIfam" id="NF033429">
    <property type="entry name" value="ImuA_translesion"/>
    <property type="match status" value="1"/>
</dbReference>
<dbReference type="InterPro" id="IPR004596">
    <property type="entry name" value="Cell_div_suppressor_SulA"/>
</dbReference>
<dbReference type="PIRSF" id="PIRSF037290">
    <property type="entry name" value="UCP037290"/>
    <property type="match status" value="1"/>
</dbReference>
<dbReference type="Gene3D" id="3.40.50.300">
    <property type="entry name" value="P-loop containing nucleotide triphosphate hydrolases"/>
    <property type="match status" value="1"/>
</dbReference>
<dbReference type="Pfam" id="PF03846">
    <property type="entry name" value="SulA"/>
    <property type="match status" value="1"/>
</dbReference>
<keyword evidence="2" id="KW-1185">Reference proteome</keyword>
<name>A0ABV7VW24_9GAMM</name>